<proteinExistence type="predicted"/>
<feature type="non-terminal residue" evidence="3">
    <location>
        <position position="469"/>
    </location>
</feature>
<dbReference type="InterPro" id="IPR011050">
    <property type="entry name" value="Pectin_lyase_fold/virulence"/>
</dbReference>
<dbReference type="InterPro" id="IPR024361">
    <property type="entry name" value="BACON"/>
</dbReference>
<evidence type="ECO:0000313" key="3">
    <source>
        <dbReference type="EMBL" id="MTH30354.1"/>
    </source>
</evidence>
<dbReference type="Proteomes" id="UP000488936">
    <property type="component" value="Unassembled WGS sequence"/>
</dbReference>
<organism evidence="3 4">
    <name type="scientific">Myroides pelagicus</name>
    <dbReference type="NCBI Taxonomy" id="270914"/>
    <lineage>
        <taxon>Bacteria</taxon>
        <taxon>Pseudomonadati</taxon>
        <taxon>Bacteroidota</taxon>
        <taxon>Flavobacteriia</taxon>
        <taxon>Flavobacteriales</taxon>
        <taxon>Flavobacteriaceae</taxon>
        <taxon>Myroides</taxon>
    </lineage>
</organism>
<dbReference type="InterPro" id="IPR013783">
    <property type="entry name" value="Ig-like_fold"/>
</dbReference>
<accession>A0A7K1GQ68</accession>
<dbReference type="InterPro" id="IPR006626">
    <property type="entry name" value="PbH1"/>
</dbReference>
<feature type="domain" description="BACON" evidence="2">
    <location>
        <begin position="40"/>
        <end position="123"/>
    </location>
</feature>
<evidence type="ECO:0000259" key="2">
    <source>
        <dbReference type="Pfam" id="PF19190"/>
    </source>
</evidence>
<dbReference type="InterPro" id="IPR012334">
    <property type="entry name" value="Pectin_lyas_fold"/>
</dbReference>
<reference evidence="3 4" key="1">
    <citation type="journal article" date="2006" name="Int. J. Syst. Evol. Microbiol.">
        <title>Myroides pelagicus sp. nov., isolated from seawater in Thailand.</title>
        <authorList>
            <person name="Yoon J."/>
            <person name="Maneerat S."/>
            <person name="Kawai F."/>
            <person name="Yokota A."/>
        </authorList>
    </citation>
    <scope>NUCLEOTIDE SEQUENCE [LARGE SCALE GENOMIC DNA]</scope>
    <source>
        <strain evidence="3 4">SM1T</strain>
    </source>
</reference>
<dbReference type="Gene3D" id="2.60.40.10">
    <property type="entry name" value="Immunoglobulins"/>
    <property type="match status" value="1"/>
</dbReference>
<dbReference type="EMBL" id="WMJY01000024">
    <property type="protein sequence ID" value="MTH30354.1"/>
    <property type="molecule type" value="Genomic_DNA"/>
</dbReference>
<name>A0A7K1GQ68_9FLAO</name>
<dbReference type="PROSITE" id="PS51257">
    <property type="entry name" value="PROKAR_LIPOPROTEIN"/>
    <property type="match status" value="1"/>
</dbReference>
<sequence length="469" mass="50737">MKTQFNFSIKYFLLLLISVFSLSCSSDDNLYSFSVLDPDLSIDKTDFQVSKNKGELNLVVTSNLPWRIESKSSWITTSVNQGDKGQTNIAISYARNYALEPRSAQVKVWITEKAVQTVSIKQEKASIEDTYNNYYVSENGQSDGSSWQNTTSLSKALELAKNNNDIIHLQQGTYYPSDNAQIDTGLEKDRTFLINANIKLIGGYPKDATTGSKPSAEYKSVLSGNNISVHTVTVLAQKINGLQVHLENLQITQGNGDAQSSKVTIGSRQLPRDHGAGMIVIGSNLNVVNSEIINNTSGRHAAGMFIDNNSRVNIHNSLISNNTGVNTNSNAGGIFVNASELNVFDSEISNNTAAGVSGGLQSLNKSTVNLTSVKVFNNSSRANAGGFYHRGSSKSTIVNSYFYNNSVTSGDGGAISTHDNAILTIISSTLYNNTSPKSYACINNQSNNTVNLYNTLLHNNTSSVENNGI</sequence>
<dbReference type="SUPFAM" id="SSF51126">
    <property type="entry name" value="Pectin lyase-like"/>
    <property type="match status" value="1"/>
</dbReference>
<dbReference type="Gene3D" id="2.160.20.10">
    <property type="entry name" value="Single-stranded right-handed beta-helix, Pectin lyase-like"/>
    <property type="match status" value="1"/>
</dbReference>
<keyword evidence="4" id="KW-1185">Reference proteome</keyword>
<feature type="chain" id="PRO_5029442461" description="BACON domain-containing protein" evidence="1">
    <location>
        <begin position="27"/>
        <end position="469"/>
    </location>
</feature>
<dbReference type="AlphaFoldDB" id="A0A7K1GQ68"/>
<evidence type="ECO:0000313" key="4">
    <source>
        <dbReference type="Proteomes" id="UP000488936"/>
    </source>
</evidence>
<protein>
    <recommendedName>
        <fullName evidence="2">BACON domain-containing protein</fullName>
    </recommendedName>
</protein>
<dbReference type="CDD" id="cd14948">
    <property type="entry name" value="BACON"/>
    <property type="match status" value="1"/>
</dbReference>
<evidence type="ECO:0000256" key="1">
    <source>
        <dbReference type="SAM" id="SignalP"/>
    </source>
</evidence>
<keyword evidence="1" id="KW-0732">Signal</keyword>
<dbReference type="OrthoDB" id="8440781at2"/>
<dbReference type="RefSeq" id="WP_155036339.1">
    <property type="nucleotide sequence ID" value="NZ_WMJY01000024.1"/>
</dbReference>
<comment type="caution">
    <text evidence="3">The sequence shown here is derived from an EMBL/GenBank/DDBJ whole genome shotgun (WGS) entry which is preliminary data.</text>
</comment>
<gene>
    <name evidence="3" type="ORF">GJV77_10645</name>
</gene>
<dbReference type="Pfam" id="PF19190">
    <property type="entry name" value="BACON_2"/>
    <property type="match status" value="1"/>
</dbReference>
<dbReference type="SMART" id="SM00710">
    <property type="entry name" value="PbH1"/>
    <property type="match status" value="4"/>
</dbReference>
<feature type="signal peptide" evidence="1">
    <location>
        <begin position="1"/>
        <end position="26"/>
    </location>
</feature>